<comment type="similarity">
    <text evidence="2">Belongs to the oxygen-dependent FAD-linked oxidoreductase family.</text>
</comment>
<feature type="chain" id="PRO_5046030836" description="FAD-binding PCMH-type domain-containing protein" evidence="6">
    <location>
        <begin position="21"/>
        <end position="545"/>
    </location>
</feature>
<organism evidence="8 9">
    <name type="scientific">Apiospora hydei</name>
    <dbReference type="NCBI Taxonomy" id="1337664"/>
    <lineage>
        <taxon>Eukaryota</taxon>
        <taxon>Fungi</taxon>
        <taxon>Dikarya</taxon>
        <taxon>Ascomycota</taxon>
        <taxon>Pezizomycotina</taxon>
        <taxon>Sordariomycetes</taxon>
        <taxon>Xylariomycetidae</taxon>
        <taxon>Amphisphaeriales</taxon>
        <taxon>Apiosporaceae</taxon>
        <taxon>Apiospora</taxon>
    </lineage>
</organism>
<comment type="caution">
    <text evidence="8">The sequence shown here is derived from an EMBL/GenBank/DDBJ whole genome shotgun (WGS) entry which is preliminary data.</text>
</comment>
<keyword evidence="6" id="KW-0732">Signal</keyword>
<evidence type="ECO:0000256" key="3">
    <source>
        <dbReference type="ARBA" id="ARBA00022630"/>
    </source>
</evidence>
<keyword evidence="3" id="KW-0285">Flavoprotein</keyword>
<dbReference type="PANTHER" id="PTHR42973">
    <property type="entry name" value="BINDING OXIDOREDUCTASE, PUTATIVE (AFU_ORTHOLOGUE AFUA_1G17690)-RELATED"/>
    <property type="match status" value="1"/>
</dbReference>
<evidence type="ECO:0000256" key="4">
    <source>
        <dbReference type="ARBA" id="ARBA00022827"/>
    </source>
</evidence>
<evidence type="ECO:0000256" key="5">
    <source>
        <dbReference type="ARBA" id="ARBA00023002"/>
    </source>
</evidence>
<dbReference type="RefSeq" id="XP_066661143.1">
    <property type="nucleotide sequence ID" value="XM_066818955.1"/>
</dbReference>
<dbReference type="Gene3D" id="3.40.462.20">
    <property type="match status" value="1"/>
</dbReference>
<feature type="signal peptide" evidence="6">
    <location>
        <begin position="1"/>
        <end position="20"/>
    </location>
</feature>
<dbReference type="InterPro" id="IPR012951">
    <property type="entry name" value="BBE"/>
</dbReference>
<evidence type="ECO:0000256" key="6">
    <source>
        <dbReference type="SAM" id="SignalP"/>
    </source>
</evidence>
<feature type="domain" description="FAD-binding PCMH-type" evidence="7">
    <location>
        <begin position="124"/>
        <end position="303"/>
    </location>
</feature>
<dbReference type="Gene3D" id="3.30.465.10">
    <property type="match status" value="2"/>
</dbReference>
<keyword evidence="5" id="KW-0560">Oxidoreductase</keyword>
<dbReference type="Pfam" id="PF01565">
    <property type="entry name" value="FAD_binding_4"/>
    <property type="match status" value="1"/>
</dbReference>
<evidence type="ECO:0000313" key="9">
    <source>
        <dbReference type="Proteomes" id="UP001433268"/>
    </source>
</evidence>
<keyword evidence="9" id="KW-1185">Reference proteome</keyword>
<dbReference type="GeneID" id="92052015"/>
<dbReference type="Pfam" id="PF08031">
    <property type="entry name" value="BBE"/>
    <property type="match status" value="1"/>
</dbReference>
<evidence type="ECO:0000256" key="1">
    <source>
        <dbReference type="ARBA" id="ARBA00001974"/>
    </source>
</evidence>
<evidence type="ECO:0000256" key="2">
    <source>
        <dbReference type="ARBA" id="ARBA00005466"/>
    </source>
</evidence>
<dbReference type="SUPFAM" id="SSF56176">
    <property type="entry name" value="FAD-binding/transporter-associated domain-like"/>
    <property type="match status" value="1"/>
</dbReference>
<dbReference type="InterPro" id="IPR016166">
    <property type="entry name" value="FAD-bd_PCMH"/>
</dbReference>
<dbReference type="PROSITE" id="PS51387">
    <property type="entry name" value="FAD_PCMH"/>
    <property type="match status" value="1"/>
</dbReference>
<reference evidence="8 9" key="1">
    <citation type="submission" date="2023-01" db="EMBL/GenBank/DDBJ databases">
        <title>Analysis of 21 Apiospora genomes using comparative genomics revels a genus with tremendous synthesis potential of carbohydrate active enzymes and secondary metabolites.</title>
        <authorList>
            <person name="Sorensen T."/>
        </authorList>
    </citation>
    <scope>NUCLEOTIDE SEQUENCE [LARGE SCALE GENOMIC DNA]</scope>
    <source>
        <strain evidence="8 9">CBS 114990</strain>
    </source>
</reference>
<dbReference type="InterPro" id="IPR050416">
    <property type="entry name" value="FAD-linked_Oxidoreductase"/>
</dbReference>
<keyword evidence="4" id="KW-0274">FAD</keyword>
<comment type="cofactor">
    <cofactor evidence="1">
        <name>FAD</name>
        <dbReference type="ChEBI" id="CHEBI:57692"/>
    </cofactor>
</comment>
<dbReference type="PANTHER" id="PTHR42973:SF39">
    <property type="entry name" value="FAD-BINDING PCMH-TYPE DOMAIN-CONTAINING PROTEIN"/>
    <property type="match status" value="1"/>
</dbReference>
<evidence type="ECO:0000259" key="7">
    <source>
        <dbReference type="PROSITE" id="PS51387"/>
    </source>
</evidence>
<dbReference type="InterPro" id="IPR006094">
    <property type="entry name" value="Oxid_FAD_bind_N"/>
</dbReference>
<accession>A0ABR1UUD4</accession>
<dbReference type="InterPro" id="IPR016169">
    <property type="entry name" value="FAD-bd_PCMH_sub2"/>
</dbReference>
<sequence>MSKPALQALVSITVMGSALGGTIDSSRMAPPAHCKCFPGDTCWPTPVEWEAFNKTVHGRLVATVPIASVCHHDSFTDYDATRCQHLRDDWLQPEIHYTSSSSIMAQYFANMSCDPFSKPSAKCTLGNYVRYAVNATGPDDYQKTMEFATHRNIRFVIRNTGHDYFGKSTGAGALALWTHHMKDISVLDYKSQGYNGKALKMGAGVQVQEALAAAHAEGLVVPGGQCQTVGIVGGYTQAGGHSLLASVIGLSADLVLEWEVVTPVGEYLVATPSNHSDLYWALSGGGGGAYAAVLSVTVKAFPDVQTAAGVLTFTLSSGVTRERFFRAVKAFLQNLPNLVDAGGAALWTLADGSSWSAHSTFLDAYIAMNAKQNVTDGNMAAYLWPRDPVTSEANAAKLTDTLNKLVTGTRVITGGLSFNVARPQKTVEPIPNSVNPAWRTSIHYSAFGLPYNRTSQAANDAAWDKITNVYAPSLDRLVPGGMSSYINEANPFDPNWKRVFYGNNYHQLLEIKDKYDPAGILYGLTVVGSDRYQVQKGGQLCRVQR</sequence>
<dbReference type="Proteomes" id="UP001433268">
    <property type="component" value="Unassembled WGS sequence"/>
</dbReference>
<protein>
    <recommendedName>
        <fullName evidence="7">FAD-binding PCMH-type domain-containing protein</fullName>
    </recommendedName>
</protein>
<name>A0ABR1UUD4_9PEZI</name>
<dbReference type="EMBL" id="JAQQWN010000010">
    <property type="protein sequence ID" value="KAK8062544.1"/>
    <property type="molecule type" value="Genomic_DNA"/>
</dbReference>
<evidence type="ECO:0000313" key="8">
    <source>
        <dbReference type="EMBL" id="KAK8062544.1"/>
    </source>
</evidence>
<dbReference type="InterPro" id="IPR036318">
    <property type="entry name" value="FAD-bd_PCMH-like_sf"/>
</dbReference>
<gene>
    <name evidence="8" type="ORF">PG997_014641</name>
</gene>
<proteinExistence type="inferred from homology"/>